<evidence type="ECO:0000313" key="1">
    <source>
        <dbReference type="EMBL" id="KAJ6748363.1"/>
    </source>
</evidence>
<dbReference type="EMBL" id="JAPFFK010000008">
    <property type="protein sequence ID" value="KAJ6748363.1"/>
    <property type="molecule type" value="Genomic_DNA"/>
</dbReference>
<organism evidence="1 2">
    <name type="scientific">Salix purpurea</name>
    <name type="common">Purple osier willow</name>
    <dbReference type="NCBI Taxonomy" id="77065"/>
    <lineage>
        <taxon>Eukaryota</taxon>
        <taxon>Viridiplantae</taxon>
        <taxon>Streptophyta</taxon>
        <taxon>Embryophyta</taxon>
        <taxon>Tracheophyta</taxon>
        <taxon>Spermatophyta</taxon>
        <taxon>Magnoliopsida</taxon>
        <taxon>eudicotyledons</taxon>
        <taxon>Gunneridae</taxon>
        <taxon>Pentapetalae</taxon>
        <taxon>rosids</taxon>
        <taxon>fabids</taxon>
        <taxon>Malpighiales</taxon>
        <taxon>Salicaceae</taxon>
        <taxon>Saliceae</taxon>
        <taxon>Salix</taxon>
    </lineage>
</organism>
<name>A0A9Q0ZVF0_SALPP</name>
<sequence>MENLFENNEGEICATILEPVVENGGFIAPKPEAVRKIIKENNALLNLKRLQEPGCYEYLDKIASELVQGIHYRCWQANWACDSWWIYSWNVWVFLHGGACLQLG</sequence>
<dbReference type="AlphaFoldDB" id="A0A9Q0ZVF0"/>
<keyword evidence="2" id="KW-1185">Reference proteome</keyword>
<gene>
    <name evidence="1" type="ORF">OIU79_029469</name>
</gene>
<accession>A0A9Q0ZVF0</accession>
<dbReference type="Proteomes" id="UP001151532">
    <property type="component" value="Chromosome 12"/>
</dbReference>
<dbReference type="OrthoDB" id="425114at2759"/>
<reference evidence="1" key="2">
    <citation type="journal article" date="2023" name="Int. J. Mol. Sci.">
        <title>De Novo Assembly and Annotation of 11 Diverse Shrub Willow (Salix) Genomes Reveals Novel Gene Organization in Sex-Linked Regions.</title>
        <authorList>
            <person name="Hyden B."/>
            <person name="Feng K."/>
            <person name="Yates T.B."/>
            <person name="Jawdy S."/>
            <person name="Cereghino C."/>
            <person name="Smart L.B."/>
            <person name="Muchero W."/>
        </authorList>
    </citation>
    <scope>NUCLEOTIDE SEQUENCE</scope>
    <source>
        <tissue evidence="1">Shoot tip</tissue>
    </source>
</reference>
<reference evidence="1" key="1">
    <citation type="submission" date="2022-11" db="EMBL/GenBank/DDBJ databases">
        <authorList>
            <person name="Hyden B.L."/>
            <person name="Feng K."/>
            <person name="Yates T."/>
            <person name="Jawdy S."/>
            <person name="Smart L.B."/>
            <person name="Muchero W."/>
        </authorList>
    </citation>
    <scope>NUCLEOTIDE SEQUENCE</scope>
    <source>
        <tissue evidence="1">Shoot tip</tissue>
    </source>
</reference>
<protein>
    <submittedName>
        <fullName evidence="1">Uncharacterized protein</fullName>
    </submittedName>
</protein>
<dbReference type="SUPFAM" id="SSF53383">
    <property type="entry name" value="PLP-dependent transferases"/>
    <property type="match status" value="1"/>
</dbReference>
<evidence type="ECO:0000313" key="2">
    <source>
        <dbReference type="Proteomes" id="UP001151532"/>
    </source>
</evidence>
<dbReference type="InterPro" id="IPR015421">
    <property type="entry name" value="PyrdxlP-dep_Trfase_major"/>
</dbReference>
<dbReference type="Gene3D" id="3.40.640.10">
    <property type="entry name" value="Type I PLP-dependent aspartate aminotransferase-like (Major domain)"/>
    <property type="match status" value="1"/>
</dbReference>
<proteinExistence type="predicted"/>
<dbReference type="InterPro" id="IPR015424">
    <property type="entry name" value="PyrdxlP-dep_Trfase"/>
</dbReference>
<comment type="caution">
    <text evidence="1">The sequence shown here is derived from an EMBL/GenBank/DDBJ whole genome shotgun (WGS) entry which is preliminary data.</text>
</comment>